<dbReference type="InterPro" id="IPR002048">
    <property type="entry name" value="EF_hand_dom"/>
</dbReference>
<keyword evidence="4" id="KW-0677">Repeat</keyword>
<comment type="caution">
    <text evidence="12">The sequence shown here is derived from an EMBL/GenBank/DDBJ whole genome shotgun (WGS) entry which is preliminary data.</text>
</comment>
<dbReference type="SMART" id="SM00054">
    <property type="entry name" value="EFh"/>
    <property type="match status" value="2"/>
</dbReference>
<dbReference type="InterPro" id="IPR018247">
    <property type="entry name" value="EF_Hand_1_Ca_BS"/>
</dbReference>
<keyword evidence="7" id="KW-0969">Cilium</keyword>
<evidence type="ECO:0000256" key="2">
    <source>
        <dbReference type="ARBA" id="ARBA00022490"/>
    </source>
</evidence>
<proteinExistence type="predicted"/>
<evidence type="ECO:0000256" key="9">
    <source>
        <dbReference type="ARBA" id="ARBA00023273"/>
    </source>
</evidence>
<protein>
    <submittedName>
        <fullName evidence="12">EF-hand domain-containing family member B</fullName>
    </submittedName>
</protein>
<comment type="subcellular location">
    <subcellularLocation>
        <location evidence="1">Cytoplasm</location>
        <location evidence="1">Cytoskeleton</location>
        <location evidence="1">Flagellum axoneme</location>
    </subcellularLocation>
</comment>
<evidence type="ECO:0000313" key="13">
    <source>
        <dbReference type="Proteomes" id="UP001623349"/>
    </source>
</evidence>
<keyword evidence="2" id="KW-0963">Cytoplasm</keyword>
<organism evidence="12 13">
    <name type="scientific">Apodemus speciosus</name>
    <name type="common">Large Japanese field mouse</name>
    <dbReference type="NCBI Taxonomy" id="105296"/>
    <lineage>
        <taxon>Eukaryota</taxon>
        <taxon>Metazoa</taxon>
        <taxon>Chordata</taxon>
        <taxon>Craniata</taxon>
        <taxon>Vertebrata</taxon>
        <taxon>Euteleostomi</taxon>
        <taxon>Mammalia</taxon>
        <taxon>Eutheria</taxon>
        <taxon>Euarchontoglires</taxon>
        <taxon>Glires</taxon>
        <taxon>Rodentia</taxon>
        <taxon>Myomorpha</taxon>
        <taxon>Muroidea</taxon>
        <taxon>Muridae</taxon>
        <taxon>Murinae</taxon>
        <taxon>Apodemus</taxon>
    </lineage>
</organism>
<dbReference type="Pfam" id="PF25325">
    <property type="entry name" value="EF-hand_EFHB_C"/>
    <property type="match status" value="1"/>
</dbReference>
<name>A0ABQ0FQ37_APOSI</name>
<keyword evidence="8" id="KW-0206">Cytoskeleton</keyword>
<dbReference type="InterPro" id="IPR011992">
    <property type="entry name" value="EF-hand-dom_pair"/>
</dbReference>
<evidence type="ECO:0000256" key="7">
    <source>
        <dbReference type="ARBA" id="ARBA00023069"/>
    </source>
</evidence>
<dbReference type="PROSITE" id="PS50222">
    <property type="entry name" value="EF_HAND_2"/>
    <property type="match status" value="2"/>
</dbReference>
<keyword evidence="3" id="KW-0479">Metal-binding</keyword>
<keyword evidence="5" id="KW-0106">Calcium</keyword>
<dbReference type="CDD" id="cd00051">
    <property type="entry name" value="EFh"/>
    <property type="match status" value="1"/>
</dbReference>
<dbReference type="PANTHER" id="PTHR12086">
    <property type="entry name" value="EF-HAND DOMAIN C-TERMINAL CONTAINING PROTEIN"/>
    <property type="match status" value="1"/>
</dbReference>
<keyword evidence="13" id="KW-1185">Reference proteome</keyword>
<evidence type="ECO:0000256" key="8">
    <source>
        <dbReference type="ARBA" id="ARBA00023212"/>
    </source>
</evidence>
<dbReference type="InterPro" id="IPR040193">
    <property type="entry name" value="EFHC1/EFHC2/EFHB"/>
</dbReference>
<keyword evidence="9" id="KW-0966">Cell projection</keyword>
<feature type="domain" description="EF-hand" evidence="11">
    <location>
        <begin position="550"/>
        <end position="585"/>
    </location>
</feature>
<evidence type="ECO:0000259" key="11">
    <source>
        <dbReference type="PROSITE" id="PS50222"/>
    </source>
</evidence>
<dbReference type="EMBL" id="BAAFST010000017">
    <property type="protein sequence ID" value="GAB1301181.1"/>
    <property type="molecule type" value="Genomic_DNA"/>
</dbReference>
<feature type="domain" description="EF-hand" evidence="11">
    <location>
        <begin position="514"/>
        <end position="549"/>
    </location>
</feature>
<feature type="compositionally biased region" description="Basic and acidic residues" evidence="10">
    <location>
        <begin position="172"/>
        <end position="185"/>
    </location>
</feature>
<dbReference type="Gene3D" id="1.10.238.10">
    <property type="entry name" value="EF-hand"/>
    <property type="match status" value="1"/>
</dbReference>
<keyword evidence="6" id="KW-0282">Flagellum</keyword>
<feature type="region of interest" description="Disordered" evidence="10">
    <location>
        <begin position="167"/>
        <end position="187"/>
    </location>
</feature>
<sequence length="786" mass="88337">MASLEAKSPPRHALGVGLERHTISGTPAEMGNLGLHKGSAFQESKPLGMLPGRVGPENKGLPPCLRYGGSLHPSLGTVHASPQAAGSIRKPLAWGSAWTDAVVEKQPAEGLELRKELEKEPTCVVVNPCSEIPPKEVDIGLPQTQDSDEDKNTEPLIALVREPSEYPFAQQPEEKKEPFSTEPRVEPPGNIRPIYSGKFFDRVPCWPSFICVLILQAGKVKPVGYRVATCLTEKLPRLMTPPEAKKYFNFRYPPAGAERVFYGRANDPQIAPFLTHGLRSKLSVPMSSLINPQPITTFQQKIKDKKESIYFSHQRAPLGKSHDQTPGLPKGMDMLNTTMGTPSIRELSVRDTVNPSKSFEDVFKEGQEGHDLYTVSHNDYFPGEAKNRKYNPASFHRFNLYGVPTPHCNDGRTMAKTLHWLHELQMDRGAKIVSKRADDFEEKFQHKLGRVLDPLAETMNVPSGHTFGACLQPEEYGAGDLIHYRGPDEYLRGKDRQRALVAAARHHLKKFNHQHFDTLLLAFRHYDKKGDGVIDRAELHEACVQANLHLDKMLLDHLFDYCDVDQDGLINYLEFANFLNWKDRIPLTEYEKRVIVKGKKPDCENVTETSMGEAEPHLLINPEDIVPKEPGSSEETLRTILRPGDKVSDQYKTTSSEINAVVGANPSLCYPIYGVPTIRCDIPAPRIRRVSDMNNYGDEGNAYSLLHPSIFSQKGVFERDFFKTRSKEEISDILTNIGVKLSEEEFENVWNLASKKHQRGEVCVETIRNVLDELLHADLFKCKTAM</sequence>
<evidence type="ECO:0000256" key="4">
    <source>
        <dbReference type="ARBA" id="ARBA00022737"/>
    </source>
</evidence>
<accession>A0ABQ0FQ37</accession>
<evidence type="ECO:0000313" key="12">
    <source>
        <dbReference type="EMBL" id="GAB1301181.1"/>
    </source>
</evidence>
<evidence type="ECO:0000256" key="5">
    <source>
        <dbReference type="ARBA" id="ARBA00022837"/>
    </source>
</evidence>
<dbReference type="Proteomes" id="UP001623349">
    <property type="component" value="Unassembled WGS sequence"/>
</dbReference>
<dbReference type="PROSITE" id="PS00018">
    <property type="entry name" value="EF_HAND_1"/>
    <property type="match status" value="1"/>
</dbReference>
<evidence type="ECO:0000256" key="10">
    <source>
        <dbReference type="SAM" id="MobiDB-lite"/>
    </source>
</evidence>
<dbReference type="InterPro" id="IPR057428">
    <property type="entry name" value="EFHB_EF-hand_C"/>
</dbReference>
<gene>
    <name evidence="12" type="ORF">APTSU1_001641900</name>
</gene>
<dbReference type="Pfam" id="PF13499">
    <property type="entry name" value="EF-hand_7"/>
    <property type="match status" value="1"/>
</dbReference>
<evidence type="ECO:0000256" key="3">
    <source>
        <dbReference type="ARBA" id="ARBA00022723"/>
    </source>
</evidence>
<dbReference type="SUPFAM" id="SSF47473">
    <property type="entry name" value="EF-hand"/>
    <property type="match status" value="1"/>
</dbReference>
<dbReference type="PANTHER" id="PTHR12086:SF12">
    <property type="entry name" value="EF-HAND DOMAIN-CONTAINING FAMILY MEMBER B"/>
    <property type="match status" value="1"/>
</dbReference>
<evidence type="ECO:0000256" key="6">
    <source>
        <dbReference type="ARBA" id="ARBA00022846"/>
    </source>
</evidence>
<reference evidence="12 13" key="1">
    <citation type="submission" date="2024-08" db="EMBL/GenBank/DDBJ databases">
        <title>The draft genome of Apodemus speciosus.</title>
        <authorList>
            <person name="Nabeshima K."/>
            <person name="Suzuki S."/>
            <person name="Onuma M."/>
        </authorList>
    </citation>
    <scope>NUCLEOTIDE SEQUENCE [LARGE SCALE GENOMIC DNA]</scope>
    <source>
        <strain evidence="12">IB14-021</strain>
    </source>
</reference>
<evidence type="ECO:0000256" key="1">
    <source>
        <dbReference type="ARBA" id="ARBA00004611"/>
    </source>
</evidence>